<accession>A0A3B0PJF4</accession>
<gene>
    <name evidence="1" type="primary">pgam</name>
    <name evidence="1" type="ORF">NCTC10124_01388</name>
</gene>
<proteinExistence type="predicted"/>
<dbReference type="AlphaFoldDB" id="A0A3B0PJF4"/>
<reference evidence="2" key="1">
    <citation type="submission" date="2018-06" db="EMBL/GenBank/DDBJ databases">
        <authorList>
            <consortium name="Pathogen Informatics"/>
        </authorList>
    </citation>
    <scope>NUCLEOTIDE SEQUENCE [LARGE SCALE GENOMIC DNA]</scope>
    <source>
        <strain evidence="2">NCTC10124</strain>
    </source>
</reference>
<dbReference type="SUPFAM" id="SSF53649">
    <property type="entry name" value="Alkaline phosphatase-like"/>
    <property type="match status" value="1"/>
</dbReference>
<dbReference type="EC" id="5.4.2.1" evidence="1"/>
<dbReference type="EMBL" id="LS991953">
    <property type="protein sequence ID" value="SYV93634.1"/>
    <property type="molecule type" value="Genomic_DNA"/>
</dbReference>
<name>A0A3B0PJF4_MYCSY</name>
<dbReference type="GO" id="GO:0016853">
    <property type="term" value="F:isomerase activity"/>
    <property type="evidence" value="ECO:0007669"/>
    <property type="project" value="UniProtKB-KW"/>
</dbReference>
<dbReference type="InterPro" id="IPR017850">
    <property type="entry name" value="Alkaline_phosphatase_core_sf"/>
</dbReference>
<protein>
    <submittedName>
        <fullName evidence="1">Phosphoglycerate mutase</fullName>
        <ecNumber evidence="1">5.4.2.1</ecNumber>
    </submittedName>
</protein>
<keyword evidence="1" id="KW-0413">Isomerase</keyword>
<organism evidence="1 2">
    <name type="scientific">Mycoplasmopsis synoviae</name>
    <name type="common">Mycoplasma synoviae</name>
    <dbReference type="NCBI Taxonomy" id="2109"/>
    <lineage>
        <taxon>Bacteria</taxon>
        <taxon>Bacillati</taxon>
        <taxon>Mycoplasmatota</taxon>
        <taxon>Mycoplasmoidales</taxon>
        <taxon>Metamycoplasmataceae</taxon>
        <taxon>Mycoplasmopsis</taxon>
    </lineage>
</organism>
<dbReference type="Proteomes" id="UP000259328">
    <property type="component" value="Chromosome"/>
</dbReference>
<evidence type="ECO:0000313" key="2">
    <source>
        <dbReference type="Proteomes" id="UP000259328"/>
    </source>
</evidence>
<sequence>MLDENNKPVTKHTSSPVMLVTSDKSLKLKPGKLANIAPTVLDYMGMAKPKEMNENSLLDK</sequence>
<dbReference type="Gene3D" id="3.40.720.10">
    <property type="entry name" value="Alkaline Phosphatase, subunit A"/>
    <property type="match status" value="1"/>
</dbReference>
<evidence type="ECO:0000313" key="1">
    <source>
        <dbReference type="EMBL" id="SYV93634.1"/>
    </source>
</evidence>